<dbReference type="KEGG" id="aho:Ahos_1549"/>
<keyword evidence="2" id="KW-1185">Reference proteome</keyword>
<dbReference type="AlphaFoldDB" id="F4B5K8"/>
<dbReference type="EMBL" id="CP002535">
    <property type="protein sequence ID" value="AEE94432.1"/>
    <property type="molecule type" value="Genomic_DNA"/>
</dbReference>
<organism evidence="1 2">
    <name type="scientific">Acidianus hospitalis (strain W1)</name>
    <dbReference type="NCBI Taxonomy" id="933801"/>
    <lineage>
        <taxon>Archaea</taxon>
        <taxon>Thermoproteota</taxon>
        <taxon>Thermoprotei</taxon>
        <taxon>Sulfolobales</taxon>
        <taxon>Sulfolobaceae</taxon>
        <taxon>Acidianus</taxon>
    </lineage>
</organism>
<name>F4B5K8_ACIHW</name>
<reference key="2">
    <citation type="journal article" date="2011" name="Extremophiles">
        <title>Genomic analyses of Acidianus hospitalis W1 a host for studying crenarchaeal virus and plasmid life cycles.</title>
        <authorList>
            <person name="You X.Y."/>
            <person name="Liu C."/>
            <person name="Wang S.Y."/>
            <person name="Jiang C.Y."/>
            <person name="Shah S.A."/>
            <person name="Prangishvili D."/>
            <person name="Liu S.J."/>
            <person name="Garrett R.A."/>
        </authorList>
    </citation>
    <scope>NUCLEOTIDE SEQUENCE</scope>
    <source>
        <strain>W1</strain>
    </source>
</reference>
<dbReference type="GeneID" id="10601049"/>
<dbReference type="RefSeq" id="WP_013776347.1">
    <property type="nucleotide sequence ID" value="NC_015518.1"/>
</dbReference>
<dbReference type="HOGENOM" id="CLU_2712578_0_0_2"/>
<sequence>MNKQKLEKFANLELDLLSVVLTLNDEDVESLIRELEAIIKKYKEKAIEYDIIQQISKLSDEEKKKLIEKLKS</sequence>
<evidence type="ECO:0000313" key="1">
    <source>
        <dbReference type="EMBL" id="AEE94432.1"/>
    </source>
</evidence>
<protein>
    <submittedName>
        <fullName evidence="1">Conserved Acidianus plasmid protein</fullName>
    </submittedName>
</protein>
<dbReference type="STRING" id="933801.Ahos_1549"/>
<evidence type="ECO:0000313" key="2">
    <source>
        <dbReference type="Proteomes" id="UP000008458"/>
    </source>
</evidence>
<proteinExistence type="predicted"/>
<dbReference type="Proteomes" id="UP000008458">
    <property type="component" value="Chromosome"/>
</dbReference>
<reference evidence="1 2" key="1">
    <citation type="journal article" date="2011" name="Extremophiles">
        <title>Genomic analysis of Acidianus hospitalis W1 a host for studying crenarchaeal virus and plasmid life cycles.</title>
        <authorList>
            <person name="You X.Y."/>
            <person name="Liu C."/>
            <person name="Wang S.Y."/>
            <person name="Jiang C.Y."/>
            <person name="Shah S.A."/>
            <person name="Prangishvili D."/>
            <person name="She Q."/>
            <person name="Liu S.J."/>
            <person name="Garrett R.A."/>
        </authorList>
    </citation>
    <scope>NUCLEOTIDE SEQUENCE [LARGE SCALE GENOMIC DNA]</scope>
    <source>
        <strain evidence="1 2">W1</strain>
    </source>
</reference>
<gene>
    <name evidence="1" type="ordered locus">Ahos_1549</name>
</gene>
<accession>F4B5K8</accession>